<dbReference type="InterPro" id="IPR036236">
    <property type="entry name" value="Znf_C2H2_sf"/>
</dbReference>
<evidence type="ECO:0000256" key="1">
    <source>
        <dbReference type="ARBA" id="ARBA00022723"/>
    </source>
</evidence>
<dbReference type="InterPro" id="IPR013087">
    <property type="entry name" value="Znf_C2H2_type"/>
</dbReference>
<sequence length="133" mass="14922">MLSSEAWLNDLSAASISGLIVPPISPPSFVSGQSTQQTQPPSICGLCNKVLTSALEWRTHKLVCKRVCNIRCPECGTMFRRKDNLRVHMRNQHNIGDPTVCRGCGMCFRSYRRLNEHISSCEAIKDVTIEQMQ</sequence>
<evidence type="ECO:0000256" key="5">
    <source>
        <dbReference type="PROSITE-ProRule" id="PRU00042"/>
    </source>
</evidence>
<feature type="domain" description="C2H2-type" evidence="6">
    <location>
        <begin position="70"/>
        <end position="98"/>
    </location>
</feature>
<dbReference type="Pfam" id="PF00096">
    <property type="entry name" value="zf-C2H2"/>
    <property type="match status" value="1"/>
</dbReference>
<dbReference type="PANTHER" id="PTHR24379:SF121">
    <property type="entry name" value="C2H2-TYPE DOMAIN-CONTAINING PROTEIN"/>
    <property type="match status" value="1"/>
</dbReference>
<gene>
    <name evidence="7" type="primary">ORF67361</name>
</gene>
<proteinExistence type="predicted"/>
<keyword evidence="3 5" id="KW-0863">Zinc-finger</keyword>
<dbReference type="EMBL" id="HACG01021845">
    <property type="protein sequence ID" value="CEK68710.1"/>
    <property type="molecule type" value="Transcribed_RNA"/>
</dbReference>
<keyword evidence="1" id="KW-0479">Metal-binding</keyword>
<dbReference type="SMART" id="SM00355">
    <property type="entry name" value="ZnF_C2H2"/>
    <property type="match status" value="2"/>
</dbReference>
<reference evidence="7" key="1">
    <citation type="submission" date="2014-12" db="EMBL/GenBank/DDBJ databases">
        <title>Insight into the proteome of Arion vulgaris.</title>
        <authorList>
            <person name="Aradska J."/>
            <person name="Bulat T."/>
            <person name="Smidak R."/>
            <person name="Sarate P."/>
            <person name="Gangsoo J."/>
            <person name="Sialana F."/>
            <person name="Bilban M."/>
            <person name="Lubec G."/>
        </authorList>
    </citation>
    <scope>NUCLEOTIDE SEQUENCE</scope>
    <source>
        <tissue evidence="7">Skin</tissue>
    </source>
</reference>
<protein>
    <recommendedName>
        <fullName evidence="6">C2H2-type domain-containing protein</fullName>
    </recommendedName>
</protein>
<organism evidence="7">
    <name type="scientific">Arion vulgaris</name>
    <dbReference type="NCBI Taxonomy" id="1028688"/>
    <lineage>
        <taxon>Eukaryota</taxon>
        <taxon>Metazoa</taxon>
        <taxon>Spiralia</taxon>
        <taxon>Lophotrochozoa</taxon>
        <taxon>Mollusca</taxon>
        <taxon>Gastropoda</taxon>
        <taxon>Heterobranchia</taxon>
        <taxon>Euthyneura</taxon>
        <taxon>Panpulmonata</taxon>
        <taxon>Eupulmonata</taxon>
        <taxon>Stylommatophora</taxon>
        <taxon>Helicina</taxon>
        <taxon>Arionoidea</taxon>
        <taxon>Arionidae</taxon>
        <taxon>Arion</taxon>
    </lineage>
</organism>
<dbReference type="PROSITE" id="PS50157">
    <property type="entry name" value="ZINC_FINGER_C2H2_2"/>
    <property type="match status" value="1"/>
</dbReference>
<evidence type="ECO:0000256" key="2">
    <source>
        <dbReference type="ARBA" id="ARBA00022737"/>
    </source>
</evidence>
<dbReference type="PANTHER" id="PTHR24379">
    <property type="entry name" value="KRAB AND ZINC FINGER DOMAIN-CONTAINING"/>
    <property type="match status" value="1"/>
</dbReference>
<dbReference type="SUPFAM" id="SSF57667">
    <property type="entry name" value="beta-beta-alpha zinc fingers"/>
    <property type="match status" value="1"/>
</dbReference>
<dbReference type="PROSITE" id="PS00028">
    <property type="entry name" value="ZINC_FINGER_C2H2_1"/>
    <property type="match status" value="1"/>
</dbReference>
<evidence type="ECO:0000313" key="7">
    <source>
        <dbReference type="EMBL" id="CEK68710.1"/>
    </source>
</evidence>
<dbReference type="Gene3D" id="3.30.160.60">
    <property type="entry name" value="Classic Zinc Finger"/>
    <property type="match status" value="1"/>
</dbReference>
<dbReference type="GO" id="GO:0008270">
    <property type="term" value="F:zinc ion binding"/>
    <property type="evidence" value="ECO:0007669"/>
    <property type="project" value="UniProtKB-KW"/>
</dbReference>
<evidence type="ECO:0000256" key="3">
    <source>
        <dbReference type="ARBA" id="ARBA00022771"/>
    </source>
</evidence>
<name>A0A0B6ZLT8_9EUPU</name>
<dbReference type="FunFam" id="3.30.160.60:FF:000100">
    <property type="entry name" value="Zinc finger 45-like"/>
    <property type="match status" value="1"/>
</dbReference>
<evidence type="ECO:0000256" key="4">
    <source>
        <dbReference type="ARBA" id="ARBA00022833"/>
    </source>
</evidence>
<keyword evidence="4" id="KW-0862">Zinc</keyword>
<evidence type="ECO:0000259" key="6">
    <source>
        <dbReference type="PROSITE" id="PS50157"/>
    </source>
</evidence>
<dbReference type="AlphaFoldDB" id="A0A0B6ZLT8"/>
<keyword evidence="2" id="KW-0677">Repeat</keyword>
<accession>A0A0B6ZLT8</accession>